<feature type="chain" id="PRO_5046984487" evidence="1">
    <location>
        <begin position="20"/>
        <end position="157"/>
    </location>
</feature>
<gene>
    <name evidence="2" type="ORF">P4T90_05465</name>
</gene>
<sequence length="157" mass="17968">MKTRLSSILICFLIAIAGAGCNHNQESKMALIKKTQPTPVKLSANSTQNTWSVSDKLRKDILNFDSIYDTAIIEGKKKAIVAYKVRHLHRFQMEKTEKQLTEHLDKNYPGHTFIVSSDYKIFLEVVRLKEKMESGKISKKAAQKRFNQIIALQKETT</sequence>
<keyword evidence="1" id="KW-0732">Signal</keyword>
<protein>
    <submittedName>
        <fullName evidence="2">Sporulation protein</fullName>
    </submittedName>
</protein>
<evidence type="ECO:0000313" key="3">
    <source>
        <dbReference type="Proteomes" id="UP001341444"/>
    </source>
</evidence>
<dbReference type="Proteomes" id="UP001341444">
    <property type="component" value="Unassembled WGS sequence"/>
</dbReference>
<evidence type="ECO:0000256" key="1">
    <source>
        <dbReference type="SAM" id="SignalP"/>
    </source>
</evidence>
<evidence type="ECO:0000313" key="2">
    <source>
        <dbReference type="EMBL" id="MED1202541.1"/>
    </source>
</evidence>
<dbReference type="PROSITE" id="PS51257">
    <property type="entry name" value="PROKAR_LIPOPROTEIN"/>
    <property type="match status" value="1"/>
</dbReference>
<proteinExistence type="predicted"/>
<reference evidence="2 3" key="1">
    <citation type="submission" date="2023-03" db="EMBL/GenBank/DDBJ databases">
        <title>Bacillus Genome Sequencing.</title>
        <authorList>
            <person name="Dunlap C."/>
        </authorList>
    </citation>
    <scope>NUCLEOTIDE SEQUENCE [LARGE SCALE GENOMIC DNA]</scope>
    <source>
        <strain evidence="2 3">B-23453</strain>
    </source>
</reference>
<accession>A0ABU6MCZ7</accession>
<dbReference type="RefSeq" id="WP_232317562.1">
    <property type="nucleotide sequence ID" value="NZ_JARMAB010000006.1"/>
</dbReference>
<comment type="caution">
    <text evidence="2">The sequence shown here is derived from an EMBL/GenBank/DDBJ whole genome shotgun (WGS) entry which is preliminary data.</text>
</comment>
<feature type="signal peptide" evidence="1">
    <location>
        <begin position="1"/>
        <end position="19"/>
    </location>
</feature>
<organism evidence="2 3">
    <name type="scientific">Heyndrickxia acidicola</name>
    <dbReference type="NCBI Taxonomy" id="209389"/>
    <lineage>
        <taxon>Bacteria</taxon>
        <taxon>Bacillati</taxon>
        <taxon>Bacillota</taxon>
        <taxon>Bacilli</taxon>
        <taxon>Bacillales</taxon>
        <taxon>Bacillaceae</taxon>
        <taxon>Heyndrickxia</taxon>
    </lineage>
</organism>
<name>A0ABU6MCZ7_9BACI</name>
<dbReference type="EMBL" id="JARMAB010000006">
    <property type="protein sequence ID" value="MED1202541.1"/>
    <property type="molecule type" value="Genomic_DNA"/>
</dbReference>
<keyword evidence="3" id="KW-1185">Reference proteome</keyword>